<name>A0A1M5XN77_9BACT</name>
<protein>
    <recommendedName>
        <fullName evidence="1">Polymerase beta nucleotidyltransferase domain-containing protein</fullName>
    </recommendedName>
</protein>
<accession>A0A1M5XN77</accession>
<sequence length="140" mass="15875">MDRPLHRADAATKQQLCTTITDAINGDPQVLFAFLHGSFLETDLPFHDIDLGVFLYEPDKLQRVDYAARLSQLLSAKTALPVDVKVLNDAPLTFCYHVIRGTLLDNKDDELCCRFMEDTMRAYFDIKPILDRAAREAFAP</sequence>
<evidence type="ECO:0000313" key="2">
    <source>
        <dbReference type="EMBL" id="SHI01305.1"/>
    </source>
</evidence>
<dbReference type="Pfam" id="PF18765">
    <property type="entry name" value="Polbeta"/>
    <property type="match status" value="1"/>
</dbReference>
<proteinExistence type="predicted"/>
<reference evidence="2 3" key="1">
    <citation type="submission" date="2016-11" db="EMBL/GenBank/DDBJ databases">
        <authorList>
            <person name="Jaros S."/>
            <person name="Januszkiewicz K."/>
            <person name="Wedrychowicz H."/>
        </authorList>
    </citation>
    <scope>NUCLEOTIDE SEQUENCE [LARGE SCALE GENOMIC DNA]</scope>
    <source>
        <strain evidence="2 3">DSM 9705</strain>
    </source>
</reference>
<dbReference type="InterPro" id="IPR043519">
    <property type="entry name" value="NT_sf"/>
</dbReference>
<dbReference type="InterPro" id="IPR052930">
    <property type="entry name" value="TA_antitoxin_MntA"/>
</dbReference>
<feature type="domain" description="Polymerase beta nucleotidyltransferase" evidence="1">
    <location>
        <begin position="19"/>
        <end position="109"/>
    </location>
</feature>
<dbReference type="Proteomes" id="UP000184139">
    <property type="component" value="Unassembled WGS sequence"/>
</dbReference>
<dbReference type="SUPFAM" id="SSF81301">
    <property type="entry name" value="Nucleotidyltransferase"/>
    <property type="match status" value="1"/>
</dbReference>
<dbReference type="PANTHER" id="PTHR43852">
    <property type="entry name" value="NUCLEOTIDYLTRANSFERASE"/>
    <property type="match status" value="1"/>
</dbReference>
<dbReference type="PANTHER" id="PTHR43852:SF3">
    <property type="entry name" value="NUCLEOTIDYLTRANSFERASE"/>
    <property type="match status" value="1"/>
</dbReference>
<dbReference type="AlphaFoldDB" id="A0A1M5XN77"/>
<dbReference type="STRING" id="1121409.SAMN02745124_03226"/>
<gene>
    <name evidence="2" type="ORF">SAMN02745124_03226</name>
</gene>
<evidence type="ECO:0000313" key="3">
    <source>
        <dbReference type="Proteomes" id="UP000184139"/>
    </source>
</evidence>
<keyword evidence="3" id="KW-1185">Reference proteome</keyword>
<dbReference type="InterPro" id="IPR041633">
    <property type="entry name" value="Polbeta"/>
</dbReference>
<dbReference type="EMBL" id="FQXS01000021">
    <property type="protein sequence ID" value="SHI01305.1"/>
    <property type="molecule type" value="Genomic_DNA"/>
</dbReference>
<dbReference type="RefSeq" id="WP_073377605.1">
    <property type="nucleotide sequence ID" value="NZ_FQXS01000021.1"/>
</dbReference>
<evidence type="ECO:0000259" key="1">
    <source>
        <dbReference type="Pfam" id="PF18765"/>
    </source>
</evidence>
<organism evidence="2 3">
    <name type="scientific">Desulfofustis glycolicus DSM 9705</name>
    <dbReference type="NCBI Taxonomy" id="1121409"/>
    <lineage>
        <taxon>Bacteria</taxon>
        <taxon>Pseudomonadati</taxon>
        <taxon>Thermodesulfobacteriota</taxon>
        <taxon>Desulfobulbia</taxon>
        <taxon>Desulfobulbales</taxon>
        <taxon>Desulfocapsaceae</taxon>
        <taxon>Desulfofustis</taxon>
    </lineage>
</organism>
<dbReference type="OrthoDB" id="5521377at2"/>